<dbReference type="GO" id="GO:0004019">
    <property type="term" value="F:adenylosuccinate synthase activity"/>
    <property type="evidence" value="ECO:0007669"/>
    <property type="project" value="UniProtKB-UniRule"/>
</dbReference>
<dbReference type="GO" id="GO:0005525">
    <property type="term" value="F:GTP binding"/>
    <property type="evidence" value="ECO:0007669"/>
    <property type="project" value="UniProtKB-UniRule"/>
</dbReference>
<feature type="binding site" description="in other chain" evidence="8">
    <location>
        <position position="218"/>
    </location>
    <ligand>
        <name>IMP</name>
        <dbReference type="ChEBI" id="CHEBI:58053"/>
        <note>ligand shared between dimeric partners</note>
    </ligand>
</feature>
<dbReference type="GO" id="GO:0046040">
    <property type="term" value="P:IMP metabolic process"/>
    <property type="evidence" value="ECO:0007669"/>
    <property type="project" value="TreeGrafter"/>
</dbReference>
<dbReference type="Pfam" id="PF00709">
    <property type="entry name" value="Adenylsucc_synt"/>
    <property type="match status" value="1"/>
</dbReference>
<comment type="catalytic activity">
    <reaction evidence="8 10">
        <text>IMP + L-aspartate + GTP = N(6)-(1,2-dicarboxyethyl)-AMP + GDP + phosphate + 2 H(+)</text>
        <dbReference type="Rhea" id="RHEA:15753"/>
        <dbReference type="ChEBI" id="CHEBI:15378"/>
        <dbReference type="ChEBI" id="CHEBI:29991"/>
        <dbReference type="ChEBI" id="CHEBI:37565"/>
        <dbReference type="ChEBI" id="CHEBI:43474"/>
        <dbReference type="ChEBI" id="CHEBI:57567"/>
        <dbReference type="ChEBI" id="CHEBI:58053"/>
        <dbReference type="ChEBI" id="CHEBI:58189"/>
        <dbReference type="EC" id="6.3.4.4"/>
    </reaction>
</comment>
<comment type="subunit">
    <text evidence="1 8">Homodimer.</text>
</comment>
<dbReference type="CDD" id="cd03108">
    <property type="entry name" value="AdSS"/>
    <property type="match status" value="1"/>
</dbReference>
<evidence type="ECO:0000256" key="7">
    <source>
        <dbReference type="ARBA" id="ARBA00023134"/>
    </source>
</evidence>
<evidence type="ECO:0000256" key="1">
    <source>
        <dbReference type="ARBA" id="ARBA00011738"/>
    </source>
</evidence>
<organism evidence="11">
    <name type="scientific">Aerophobetes bacterium</name>
    <dbReference type="NCBI Taxonomy" id="2030807"/>
    <lineage>
        <taxon>Bacteria</taxon>
        <taxon>Candidatus Aerophobota</taxon>
    </lineage>
</organism>
<evidence type="ECO:0000256" key="4">
    <source>
        <dbReference type="ARBA" id="ARBA00022741"/>
    </source>
</evidence>
<dbReference type="EMBL" id="DRTT01000038">
    <property type="protein sequence ID" value="HHF98110.1"/>
    <property type="molecule type" value="Genomic_DNA"/>
</dbReference>
<dbReference type="Proteomes" id="UP000886070">
    <property type="component" value="Unassembled WGS sequence"/>
</dbReference>
<feature type="binding site" evidence="8">
    <location>
        <begin position="11"/>
        <end position="17"/>
    </location>
    <ligand>
        <name>GTP</name>
        <dbReference type="ChEBI" id="CHEBI:37565"/>
    </ligand>
</feature>
<comment type="cofactor">
    <cofactor evidence="8">
        <name>Mg(2+)</name>
        <dbReference type="ChEBI" id="CHEBI:18420"/>
    </cofactor>
    <text evidence="8">Binds 1 Mg(2+) ion per subunit.</text>
</comment>
<dbReference type="FunFam" id="1.10.300.10:FF:000001">
    <property type="entry name" value="Adenylosuccinate synthetase"/>
    <property type="match status" value="1"/>
</dbReference>
<feature type="binding site" evidence="8">
    <location>
        <begin position="293"/>
        <end position="299"/>
    </location>
    <ligand>
        <name>substrate</name>
    </ligand>
</feature>
<feature type="binding site" description="in other chain" evidence="8">
    <location>
        <begin position="37"/>
        <end position="40"/>
    </location>
    <ligand>
        <name>IMP</name>
        <dbReference type="ChEBI" id="CHEBI:58053"/>
        <note>ligand shared between dimeric partners</note>
    </ligand>
</feature>
<comment type="caution">
    <text evidence="11">The sequence shown here is derived from an EMBL/GenBank/DDBJ whole genome shotgun (WGS) entry which is preliminary data.</text>
</comment>
<dbReference type="GO" id="GO:0005737">
    <property type="term" value="C:cytoplasm"/>
    <property type="evidence" value="ECO:0007669"/>
    <property type="project" value="UniProtKB-SubCell"/>
</dbReference>
<dbReference type="EC" id="6.3.4.4" evidence="8 10"/>
<feature type="active site" evidence="9">
    <location>
        <position position="139"/>
    </location>
</feature>
<comment type="pathway">
    <text evidence="8 10">Purine metabolism; AMP biosynthesis via de novo pathway; AMP from IMP: step 1/2.</text>
</comment>
<sequence>MNIVVVGTQWGDEGKGRVIDLLARKVDAVVRYQGGSNAGHTVVVDGEKFVFHLIPSGILHPGKKAIIANGVVIDPEQLLKEIKDLKERGIPVEKNLYISANAHVVMPYHKDVEKWEESLRGKGKIGTTGRGIGPAYVDKVARRGIRMGDLLERKTLEEKLNLNLKIYGNLLGFSYSKEEILEKFLEFGKKLKKYITDTSLLIYRLMEEGKDILFEGAQGTLLDIDHGTYPYVTSSNASAAGVCTGCGVSPRSITKVIGVAKAYTTRVGEGPFPTELKDEIGTLLQERGNEYGATTGRPRRCGWFDGVALRYATRINGLDELILTKLDILDKLDKVKICVAYRYKGKVIQDFPNRFVMWRECEPVYEEMDGWKEDTSKVTSYKDLPDAARKYIKKIEEIGKVPIRLLSVGPQREEMFTAP</sequence>
<feature type="binding site" description="in other chain" evidence="8">
    <location>
        <position position="128"/>
    </location>
    <ligand>
        <name>IMP</name>
        <dbReference type="ChEBI" id="CHEBI:58053"/>
        <note>ligand shared between dimeric partners</note>
    </ligand>
</feature>
<comment type="subcellular location">
    <subcellularLocation>
        <location evidence="8">Cytoplasm</location>
    </subcellularLocation>
</comment>
<keyword evidence="2 8" id="KW-0436">Ligase</keyword>
<dbReference type="NCBIfam" id="TIGR00184">
    <property type="entry name" value="purA"/>
    <property type="match status" value="1"/>
</dbReference>
<keyword evidence="3 8" id="KW-0479">Metal-binding</keyword>
<feature type="binding site" evidence="8">
    <location>
        <begin position="325"/>
        <end position="327"/>
    </location>
    <ligand>
        <name>GTP</name>
        <dbReference type="ChEBI" id="CHEBI:37565"/>
    </ligand>
</feature>
<evidence type="ECO:0000256" key="10">
    <source>
        <dbReference type="RuleBase" id="RU000520"/>
    </source>
</evidence>
<dbReference type="InterPro" id="IPR001114">
    <property type="entry name" value="Adenylosuccinate_synthetase"/>
</dbReference>
<name>A0A7V5HY60_UNCAE</name>
<evidence type="ECO:0000256" key="9">
    <source>
        <dbReference type="PROSITE-ProRule" id="PRU10134"/>
    </source>
</evidence>
<evidence type="ECO:0000256" key="5">
    <source>
        <dbReference type="ARBA" id="ARBA00022755"/>
    </source>
</evidence>
<keyword evidence="6 8" id="KW-0460">Magnesium</keyword>
<feature type="binding site" evidence="8">
    <location>
        <position position="142"/>
    </location>
    <ligand>
        <name>IMP</name>
        <dbReference type="ChEBI" id="CHEBI:58053"/>
        <note>ligand shared between dimeric partners</note>
    </ligand>
</feature>
<evidence type="ECO:0000256" key="3">
    <source>
        <dbReference type="ARBA" id="ARBA00022723"/>
    </source>
</evidence>
<dbReference type="PANTHER" id="PTHR11846">
    <property type="entry name" value="ADENYLOSUCCINATE SYNTHETASE"/>
    <property type="match status" value="1"/>
</dbReference>
<dbReference type="AlphaFoldDB" id="A0A7V5HY60"/>
<dbReference type="InterPro" id="IPR033128">
    <property type="entry name" value="Adenylosuccin_syn_Lys_AS"/>
</dbReference>
<protein>
    <recommendedName>
        <fullName evidence="8 10">Adenylosuccinate synthetase</fullName>
        <shortName evidence="8">AMPSase</shortName>
        <shortName evidence="8">AdSS</shortName>
        <ecNumber evidence="8 10">6.3.4.4</ecNumber>
    </recommendedName>
    <alternativeName>
        <fullName evidence="8">IMP--aspartate ligase</fullName>
    </alternativeName>
</protein>
<reference evidence="11" key="1">
    <citation type="journal article" date="2020" name="mSystems">
        <title>Genome- and Community-Level Interaction Insights into Carbon Utilization and Element Cycling Functions of Hydrothermarchaeota in Hydrothermal Sediment.</title>
        <authorList>
            <person name="Zhou Z."/>
            <person name="Liu Y."/>
            <person name="Xu W."/>
            <person name="Pan J."/>
            <person name="Luo Z.H."/>
            <person name="Li M."/>
        </authorList>
    </citation>
    <scope>NUCLEOTIDE SEQUENCE [LARGE SCALE GENOMIC DNA]</scope>
    <source>
        <strain evidence="11">HyVt-92</strain>
    </source>
</reference>
<dbReference type="InterPro" id="IPR042111">
    <property type="entry name" value="Adenylosuccinate_synth_dom3"/>
</dbReference>
<dbReference type="UniPathway" id="UPA00075">
    <property type="reaction ID" value="UER00335"/>
</dbReference>
<dbReference type="FunFam" id="3.90.170.10:FF:000001">
    <property type="entry name" value="Adenylosuccinate synthetase"/>
    <property type="match status" value="1"/>
</dbReference>
<feature type="active site" description="Proton donor" evidence="8">
    <location>
        <position position="40"/>
    </location>
</feature>
<accession>A0A7V5HY60</accession>
<dbReference type="InterPro" id="IPR027417">
    <property type="entry name" value="P-loop_NTPase"/>
</dbReference>
<feature type="binding site" evidence="8">
    <location>
        <begin position="407"/>
        <end position="409"/>
    </location>
    <ligand>
        <name>GTP</name>
        <dbReference type="ChEBI" id="CHEBI:37565"/>
    </ligand>
</feature>
<feature type="binding site" evidence="8">
    <location>
        <begin position="39"/>
        <end position="41"/>
    </location>
    <ligand>
        <name>GTP</name>
        <dbReference type="ChEBI" id="CHEBI:37565"/>
    </ligand>
</feature>
<gene>
    <name evidence="8" type="primary">purA</name>
    <name evidence="11" type="ORF">ENL39_01300</name>
</gene>
<dbReference type="Gene3D" id="3.40.440.10">
    <property type="entry name" value="Adenylosuccinate Synthetase, subunit A, domain 1"/>
    <property type="match status" value="1"/>
</dbReference>
<feature type="active site" description="Proton acceptor" evidence="8">
    <location>
        <position position="12"/>
    </location>
</feature>
<dbReference type="GO" id="GO:0000287">
    <property type="term" value="F:magnesium ion binding"/>
    <property type="evidence" value="ECO:0007669"/>
    <property type="project" value="UniProtKB-UniRule"/>
</dbReference>
<dbReference type="GO" id="GO:0044208">
    <property type="term" value="P:'de novo' AMP biosynthetic process"/>
    <property type="evidence" value="ECO:0007669"/>
    <property type="project" value="UniProtKB-UniRule"/>
</dbReference>
<dbReference type="InterPro" id="IPR042109">
    <property type="entry name" value="Adenylosuccinate_synth_dom1"/>
</dbReference>
<keyword evidence="5 8" id="KW-0658">Purine biosynthesis</keyword>
<dbReference type="PROSITE" id="PS01266">
    <property type="entry name" value="ADENYLOSUCCIN_SYN_1"/>
    <property type="match status" value="1"/>
</dbReference>
<evidence type="ECO:0000256" key="8">
    <source>
        <dbReference type="HAMAP-Rule" id="MF_00011"/>
    </source>
</evidence>
<feature type="binding site" description="in other chain" evidence="8">
    <location>
        <position position="233"/>
    </location>
    <ligand>
        <name>IMP</name>
        <dbReference type="ChEBI" id="CHEBI:58053"/>
        <note>ligand shared between dimeric partners</note>
    </ligand>
</feature>
<dbReference type="NCBIfam" id="NF010355">
    <property type="entry name" value="PRK13783.1"/>
    <property type="match status" value="1"/>
</dbReference>
<keyword evidence="7 8" id="KW-0342">GTP-binding</keyword>
<comment type="function">
    <text evidence="8">Plays an important role in the de novo pathway of purine nucleotide biosynthesis. Catalyzes the first committed step in the biosynthesis of AMP from IMP.</text>
</comment>
<keyword evidence="8" id="KW-0963">Cytoplasm</keyword>
<dbReference type="InterPro" id="IPR018220">
    <property type="entry name" value="Adenylosuccin_syn_GTP-bd"/>
</dbReference>
<dbReference type="SMART" id="SM00788">
    <property type="entry name" value="Adenylsucc_synt"/>
    <property type="match status" value="1"/>
</dbReference>
<feature type="binding site" evidence="8">
    <location>
        <position position="299"/>
    </location>
    <ligand>
        <name>GTP</name>
        <dbReference type="ChEBI" id="CHEBI:37565"/>
    </ligand>
</feature>
<comment type="similarity">
    <text evidence="8 10">Belongs to the adenylosuccinate synthetase family.</text>
</comment>
<keyword evidence="4 8" id="KW-0547">Nucleotide-binding</keyword>
<proteinExistence type="inferred from homology"/>
<dbReference type="SUPFAM" id="SSF52540">
    <property type="entry name" value="P-loop containing nucleoside triphosphate hydrolases"/>
    <property type="match status" value="1"/>
</dbReference>
<feature type="binding site" description="in other chain" evidence="8">
    <location>
        <begin position="12"/>
        <end position="15"/>
    </location>
    <ligand>
        <name>IMP</name>
        <dbReference type="ChEBI" id="CHEBI:58053"/>
        <note>ligand shared between dimeric partners</note>
    </ligand>
</feature>
<evidence type="ECO:0000256" key="2">
    <source>
        <dbReference type="ARBA" id="ARBA00022598"/>
    </source>
</evidence>
<dbReference type="NCBIfam" id="NF002223">
    <property type="entry name" value="PRK01117.1"/>
    <property type="match status" value="1"/>
</dbReference>
<dbReference type="Gene3D" id="3.90.170.10">
    <property type="entry name" value="Adenylosuccinate Synthetase, subunit A, domain 3"/>
    <property type="match status" value="1"/>
</dbReference>
<dbReference type="InterPro" id="IPR042110">
    <property type="entry name" value="Adenylosuccinate_synth_dom2"/>
</dbReference>
<dbReference type="HAMAP" id="MF_00011">
    <property type="entry name" value="Adenylosucc_synth"/>
    <property type="match status" value="1"/>
</dbReference>
<feature type="binding site" description="in other chain" evidence="8">
    <location>
        <position position="297"/>
    </location>
    <ligand>
        <name>IMP</name>
        <dbReference type="ChEBI" id="CHEBI:58053"/>
        <note>ligand shared between dimeric partners</note>
    </ligand>
</feature>
<evidence type="ECO:0000256" key="6">
    <source>
        <dbReference type="ARBA" id="ARBA00022842"/>
    </source>
</evidence>
<dbReference type="Gene3D" id="1.10.300.10">
    <property type="entry name" value="Adenylosuccinate Synthetase, subunit A, domain 2"/>
    <property type="match status" value="1"/>
</dbReference>
<feature type="binding site" evidence="8">
    <location>
        <position position="39"/>
    </location>
    <ligand>
        <name>Mg(2+)</name>
        <dbReference type="ChEBI" id="CHEBI:18420"/>
    </ligand>
</feature>
<dbReference type="PROSITE" id="PS00513">
    <property type="entry name" value="ADENYLOSUCCIN_SYN_2"/>
    <property type="match status" value="1"/>
</dbReference>
<feature type="binding site" evidence="8">
    <location>
        <position position="12"/>
    </location>
    <ligand>
        <name>Mg(2+)</name>
        <dbReference type="ChEBI" id="CHEBI:18420"/>
    </ligand>
</feature>
<dbReference type="PANTHER" id="PTHR11846:SF0">
    <property type="entry name" value="ADENYLOSUCCINATE SYNTHETASE"/>
    <property type="match status" value="1"/>
</dbReference>
<evidence type="ECO:0000313" key="11">
    <source>
        <dbReference type="EMBL" id="HHF98110.1"/>
    </source>
</evidence>